<comment type="subcellular location">
    <subcellularLocation>
        <location evidence="1">Nucleus</location>
    </subcellularLocation>
</comment>
<comment type="similarity">
    <text evidence="2">Belongs to the bZIP family.</text>
</comment>
<dbReference type="InterPro" id="IPR004827">
    <property type="entry name" value="bZIP"/>
</dbReference>
<evidence type="ECO:0000256" key="2">
    <source>
        <dbReference type="ARBA" id="ARBA00007163"/>
    </source>
</evidence>
<dbReference type="Pfam" id="PF00170">
    <property type="entry name" value="bZIP_1"/>
    <property type="match status" value="1"/>
</dbReference>
<dbReference type="FunFam" id="1.20.5.170:FF:000020">
    <property type="entry name" value="BZIP transcription factor"/>
    <property type="match status" value="1"/>
</dbReference>
<sequence length="357" mass="38938">MEPKPAGVMAAFPTSQSHASSSIFSGGGDFARIPSEWDLEEFMNKVVIVPEISNGCGSVNDDDVKTGDFRTLRDKDFADAVAFLGDLDAAFRNPDTESGFSTYGGGLADDILWTQNDFTPKHSPISATIESQSSICCTVGSPVSANYKPNPRDNQAKGTSSGSSQDHSDADDDEAGPCEQSIIDPTDKRDRRKKSNRESARRSRRRKQAYMRDLELQVDQLRVENATLYKQLTDADQQFRDADTNNRVLKSDVEALRAKVKLAEDIVARGSLTTLNNQIFQNQSHHHMSPPLTTTGLRRTAHVSPTITVQGNDTTYAAITQNPGIGLANLDITNTNFNTTGVISDAVSCVTDDMWAP</sequence>
<comment type="caution">
    <text evidence="9">The sequence shown here is derived from an EMBL/GenBank/DDBJ whole genome shotgun (WGS) entry which is preliminary data.</text>
</comment>
<organism evidence="9 10">
    <name type="scientific">Senna tora</name>
    <dbReference type="NCBI Taxonomy" id="362788"/>
    <lineage>
        <taxon>Eukaryota</taxon>
        <taxon>Viridiplantae</taxon>
        <taxon>Streptophyta</taxon>
        <taxon>Embryophyta</taxon>
        <taxon>Tracheophyta</taxon>
        <taxon>Spermatophyta</taxon>
        <taxon>Magnoliopsida</taxon>
        <taxon>eudicotyledons</taxon>
        <taxon>Gunneridae</taxon>
        <taxon>Pentapetalae</taxon>
        <taxon>rosids</taxon>
        <taxon>fabids</taxon>
        <taxon>Fabales</taxon>
        <taxon>Fabaceae</taxon>
        <taxon>Caesalpinioideae</taxon>
        <taxon>Cassia clade</taxon>
        <taxon>Senna</taxon>
    </lineage>
</organism>
<evidence type="ECO:0000256" key="4">
    <source>
        <dbReference type="ARBA" id="ARBA00023125"/>
    </source>
</evidence>
<dbReference type="Proteomes" id="UP000634136">
    <property type="component" value="Unassembled WGS sequence"/>
</dbReference>
<dbReference type="Gene3D" id="1.20.5.170">
    <property type="match status" value="1"/>
</dbReference>
<keyword evidence="5" id="KW-0804">Transcription</keyword>
<dbReference type="PANTHER" id="PTHR46408">
    <property type="entry name" value="BASIC LEUCINE ZIPPER 63"/>
    <property type="match status" value="1"/>
</dbReference>
<feature type="compositionally biased region" description="Polar residues" evidence="7">
    <location>
        <begin position="156"/>
        <end position="165"/>
    </location>
</feature>
<reference evidence="9" key="1">
    <citation type="submission" date="2020-09" db="EMBL/GenBank/DDBJ databases">
        <title>Genome-Enabled Discovery of Anthraquinone Biosynthesis in Senna tora.</title>
        <authorList>
            <person name="Kang S.-H."/>
            <person name="Pandey R.P."/>
            <person name="Lee C.-M."/>
            <person name="Sim J.-S."/>
            <person name="Jeong J.-T."/>
            <person name="Choi B.-S."/>
            <person name="Jung M."/>
            <person name="Ginzburg D."/>
            <person name="Zhao K."/>
            <person name="Won S.Y."/>
            <person name="Oh T.-J."/>
            <person name="Yu Y."/>
            <person name="Kim N.-H."/>
            <person name="Lee O.R."/>
            <person name="Lee T.-H."/>
            <person name="Bashyal P."/>
            <person name="Kim T.-S."/>
            <person name="Lee W.-H."/>
            <person name="Kawkins C."/>
            <person name="Kim C.-K."/>
            <person name="Kim J.S."/>
            <person name="Ahn B.O."/>
            <person name="Rhee S.Y."/>
            <person name="Sohng J.K."/>
        </authorList>
    </citation>
    <scope>NUCLEOTIDE SEQUENCE</scope>
    <source>
        <tissue evidence="9">Leaf</tissue>
    </source>
</reference>
<dbReference type="PROSITE" id="PS50217">
    <property type="entry name" value="BZIP"/>
    <property type="match status" value="1"/>
</dbReference>
<keyword evidence="3" id="KW-0805">Transcription regulation</keyword>
<name>A0A834WRU8_9FABA</name>
<dbReference type="OrthoDB" id="1299653at2759"/>
<proteinExistence type="inferred from homology"/>
<evidence type="ECO:0000256" key="3">
    <source>
        <dbReference type="ARBA" id="ARBA00023015"/>
    </source>
</evidence>
<protein>
    <submittedName>
        <fullName evidence="9">Basic leucine zipper 9</fullName>
    </submittedName>
</protein>
<dbReference type="GO" id="GO:0003677">
    <property type="term" value="F:DNA binding"/>
    <property type="evidence" value="ECO:0007669"/>
    <property type="project" value="UniProtKB-KW"/>
</dbReference>
<keyword evidence="4" id="KW-0238">DNA-binding</keyword>
<feature type="domain" description="BZIP" evidence="8">
    <location>
        <begin position="186"/>
        <end position="249"/>
    </location>
</feature>
<evidence type="ECO:0000256" key="6">
    <source>
        <dbReference type="ARBA" id="ARBA00023242"/>
    </source>
</evidence>
<dbReference type="SMART" id="SM00338">
    <property type="entry name" value="BRLZ"/>
    <property type="match status" value="1"/>
</dbReference>
<dbReference type="GO" id="GO:0046983">
    <property type="term" value="F:protein dimerization activity"/>
    <property type="evidence" value="ECO:0007669"/>
    <property type="project" value="UniProtKB-ARBA"/>
</dbReference>
<evidence type="ECO:0000313" key="9">
    <source>
        <dbReference type="EMBL" id="KAF7830151.1"/>
    </source>
</evidence>
<keyword evidence="6" id="KW-0539">Nucleus</keyword>
<dbReference type="GO" id="GO:0005634">
    <property type="term" value="C:nucleus"/>
    <property type="evidence" value="ECO:0007669"/>
    <property type="project" value="UniProtKB-SubCell"/>
</dbReference>
<evidence type="ECO:0000259" key="8">
    <source>
        <dbReference type="PROSITE" id="PS50217"/>
    </source>
</evidence>
<feature type="region of interest" description="Disordered" evidence="7">
    <location>
        <begin position="146"/>
        <end position="211"/>
    </location>
</feature>
<evidence type="ECO:0000313" key="10">
    <source>
        <dbReference type="Proteomes" id="UP000634136"/>
    </source>
</evidence>
<dbReference type="EMBL" id="JAAIUW010000005">
    <property type="protein sequence ID" value="KAF7830151.1"/>
    <property type="molecule type" value="Genomic_DNA"/>
</dbReference>
<dbReference type="SUPFAM" id="SSF57959">
    <property type="entry name" value="Leucine zipper domain"/>
    <property type="match status" value="1"/>
</dbReference>
<dbReference type="GO" id="GO:0003700">
    <property type="term" value="F:DNA-binding transcription factor activity"/>
    <property type="evidence" value="ECO:0007669"/>
    <property type="project" value="InterPro"/>
</dbReference>
<dbReference type="InterPro" id="IPR046347">
    <property type="entry name" value="bZIP_sf"/>
</dbReference>
<dbReference type="PANTHER" id="PTHR46408:SF8">
    <property type="entry name" value="BASIC LEUCINE ZIPPER 9"/>
    <property type="match status" value="1"/>
</dbReference>
<evidence type="ECO:0000256" key="5">
    <source>
        <dbReference type="ARBA" id="ARBA00023163"/>
    </source>
</evidence>
<accession>A0A834WRU8</accession>
<dbReference type="PROSITE" id="PS00036">
    <property type="entry name" value="BZIP_BASIC"/>
    <property type="match status" value="1"/>
</dbReference>
<keyword evidence="10" id="KW-1185">Reference proteome</keyword>
<evidence type="ECO:0000256" key="1">
    <source>
        <dbReference type="ARBA" id="ARBA00004123"/>
    </source>
</evidence>
<dbReference type="AlphaFoldDB" id="A0A834WRU8"/>
<evidence type="ECO:0000256" key="7">
    <source>
        <dbReference type="SAM" id="MobiDB-lite"/>
    </source>
</evidence>
<gene>
    <name evidence="9" type="ORF">G2W53_012484</name>
</gene>